<evidence type="ECO:0000256" key="11">
    <source>
        <dbReference type="ARBA" id="ARBA00023204"/>
    </source>
</evidence>
<dbReference type="InterPro" id="IPR005273">
    <property type="entry name" value="Ura-DNA_glyco_family4"/>
</dbReference>
<evidence type="ECO:0000256" key="10">
    <source>
        <dbReference type="ARBA" id="ARBA00023014"/>
    </source>
</evidence>
<dbReference type="GO" id="GO:0004844">
    <property type="term" value="F:uracil DNA N-glycosylase activity"/>
    <property type="evidence" value="ECO:0007669"/>
    <property type="project" value="UniProtKB-EC"/>
</dbReference>
<evidence type="ECO:0000256" key="9">
    <source>
        <dbReference type="ARBA" id="ARBA00023004"/>
    </source>
</evidence>
<proteinExistence type="inferred from homology"/>
<accession>A0A2X0QX42</accession>
<dbReference type="SMART" id="SM00986">
    <property type="entry name" value="UDG"/>
    <property type="match status" value="1"/>
</dbReference>
<gene>
    <name evidence="13" type="ORF">NITFAB_2332</name>
</gene>
<dbReference type="EMBL" id="LS423452">
    <property type="protein sequence ID" value="SPS06739.1"/>
    <property type="molecule type" value="Genomic_DNA"/>
</dbReference>
<dbReference type="GO" id="GO:0051539">
    <property type="term" value="F:4 iron, 4 sulfur cluster binding"/>
    <property type="evidence" value="ECO:0007669"/>
    <property type="project" value="UniProtKB-KW"/>
</dbReference>
<evidence type="ECO:0000256" key="8">
    <source>
        <dbReference type="ARBA" id="ARBA00022801"/>
    </source>
</evidence>
<keyword evidence="11" id="KW-0234">DNA repair</keyword>
<dbReference type="PANTHER" id="PTHR33693">
    <property type="entry name" value="TYPE-5 URACIL-DNA GLYCOSYLASE"/>
    <property type="match status" value="1"/>
</dbReference>
<evidence type="ECO:0000259" key="12">
    <source>
        <dbReference type="SMART" id="SM00986"/>
    </source>
</evidence>
<comment type="similarity">
    <text evidence="2">Belongs to the uracil-DNA glycosylase (UDG) superfamily. Type 4 (UDGa) family.</text>
</comment>
<dbReference type="InterPro" id="IPR036895">
    <property type="entry name" value="Uracil-DNA_glycosylase-like_sf"/>
</dbReference>
<organism evidence="13">
    <name type="scientific">Candidatus Nitrotoga fabula</name>
    <dbReference type="NCBI Taxonomy" id="2182327"/>
    <lineage>
        <taxon>Bacteria</taxon>
        <taxon>Pseudomonadati</taxon>
        <taxon>Pseudomonadota</taxon>
        <taxon>Betaproteobacteria</taxon>
        <taxon>Nitrosomonadales</taxon>
        <taxon>Gallionellaceae</taxon>
        <taxon>Candidatus Nitrotoga</taxon>
    </lineage>
</organism>
<dbReference type="GO" id="GO:0046872">
    <property type="term" value="F:metal ion binding"/>
    <property type="evidence" value="ECO:0007669"/>
    <property type="project" value="UniProtKB-KW"/>
</dbReference>
<dbReference type="SUPFAM" id="SSF52141">
    <property type="entry name" value="Uracil-DNA glycosylase-like"/>
    <property type="match status" value="1"/>
</dbReference>
<dbReference type="NCBIfam" id="TIGR00758">
    <property type="entry name" value="UDG_fam4"/>
    <property type="match status" value="1"/>
</dbReference>
<dbReference type="Gene3D" id="3.40.470.10">
    <property type="entry name" value="Uracil-DNA glycosylase-like domain"/>
    <property type="match status" value="1"/>
</dbReference>
<reference evidence="13" key="1">
    <citation type="submission" date="2018-05" db="EMBL/GenBank/DDBJ databases">
        <authorList>
            <person name="Lanie J.A."/>
            <person name="Ng W.-L."/>
            <person name="Kazmierczak K.M."/>
            <person name="Andrzejewski T.M."/>
            <person name="Davidsen T.M."/>
            <person name="Wayne K.J."/>
            <person name="Tettelin H."/>
            <person name="Glass J.I."/>
            <person name="Rusch D."/>
            <person name="Podicherti R."/>
            <person name="Tsui H.-C.T."/>
            <person name="Winkler M.E."/>
        </authorList>
    </citation>
    <scope>NUCLEOTIDE SEQUENCE</scope>
    <source>
        <strain evidence="13">KNB</strain>
    </source>
</reference>
<keyword evidence="9" id="KW-0408">Iron</keyword>
<evidence type="ECO:0000256" key="4">
    <source>
        <dbReference type="ARBA" id="ARBA00019403"/>
    </source>
</evidence>
<dbReference type="CDD" id="cd10030">
    <property type="entry name" value="UDG-F4_TTUDGA_SPO1dp_like"/>
    <property type="match status" value="1"/>
</dbReference>
<keyword evidence="8" id="KW-0378">Hydrolase</keyword>
<keyword evidence="5" id="KW-0004">4Fe-4S</keyword>
<evidence type="ECO:0000256" key="6">
    <source>
        <dbReference type="ARBA" id="ARBA00022723"/>
    </source>
</evidence>
<feature type="domain" description="Uracil-DNA glycosylase-like" evidence="12">
    <location>
        <begin position="82"/>
        <end position="237"/>
    </location>
</feature>
<evidence type="ECO:0000256" key="2">
    <source>
        <dbReference type="ARBA" id="ARBA00006521"/>
    </source>
</evidence>
<protein>
    <recommendedName>
        <fullName evidence="4">Type-4 uracil-DNA glycosylase</fullName>
        <ecNumber evidence="3">3.2.2.27</ecNumber>
    </recommendedName>
</protein>
<comment type="catalytic activity">
    <reaction evidence="1">
        <text>Hydrolyzes single-stranded DNA or mismatched double-stranded DNA and polynucleotides, releasing free uracil.</text>
        <dbReference type="EC" id="3.2.2.27"/>
    </reaction>
</comment>
<dbReference type="SMART" id="SM00987">
    <property type="entry name" value="UreE_C"/>
    <property type="match status" value="1"/>
</dbReference>
<dbReference type="EC" id="3.2.2.27" evidence="3"/>
<dbReference type="InterPro" id="IPR005122">
    <property type="entry name" value="Uracil-DNA_glycosylase-like"/>
</dbReference>
<evidence type="ECO:0000256" key="3">
    <source>
        <dbReference type="ARBA" id="ARBA00012030"/>
    </source>
</evidence>
<keyword evidence="6" id="KW-0479">Metal-binding</keyword>
<dbReference type="PANTHER" id="PTHR33693:SF1">
    <property type="entry name" value="TYPE-4 URACIL-DNA GLYCOSYLASE"/>
    <property type="match status" value="1"/>
</dbReference>
<evidence type="ECO:0000256" key="7">
    <source>
        <dbReference type="ARBA" id="ARBA00022763"/>
    </source>
</evidence>
<sequence length="249" mass="27686">MNREEAILRELKLYPLWQRRVQTGAVTGQVSIYPNLPDRVTKSGLEKMDSQDMDNSHWSVLRAMVKSCAACRLRAGCSQTVLGTGDVRADWMFVGISPGPEEDAQGKPFCGQSGRLLDNMLSAIQLRRDDNVYLADMVKCCPPGNRMPDAGEIVQCLPYLEREIYLVQPKLIMALGKAAALLLGLDSDLPALRGRLHDYRIQSVDGRYGNIPLVATYHPADLLQTPLKKAESWEDLCLAVDAMQRLVIS</sequence>
<dbReference type="Pfam" id="PF03167">
    <property type="entry name" value="UDG"/>
    <property type="match status" value="1"/>
</dbReference>
<keyword evidence="10" id="KW-0411">Iron-sulfur</keyword>
<evidence type="ECO:0000313" key="13">
    <source>
        <dbReference type="EMBL" id="SPS06739.1"/>
    </source>
</evidence>
<dbReference type="GO" id="GO:0006281">
    <property type="term" value="P:DNA repair"/>
    <property type="evidence" value="ECO:0007669"/>
    <property type="project" value="UniProtKB-KW"/>
</dbReference>
<dbReference type="InterPro" id="IPR051536">
    <property type="entry name" value="UDG_Type-4/5"/>
</dbReference>
<name>A0A2X0QX42_9PROT</name>
<evidence type="ECO:0000256" key="5">
    <source>
        <dbReference type="ARBA" id="ARBA00022485"/>
    </source>
</evidence>
<evidence type="ECO:0000256" key="1">
    <source>
        <dbReference type="ARBA" id="ARBA00001400"/>
    </source>
</evidence>
<keyword evidence="7" id="KW-0227">DNA damage</keyword>
<dbReference type="AlphaFoldDB" id="A0A2X0QX42"/>